<dbReference type="Gene3D" id="3.40.50.2300">
    <property type="match status" value="1"/>
</dbReference>
<protein>
    <submittedName>
        <fullName evidence="4">Low molecular weight protein-tyrosine-phosphatase slr0328</fullName>
    </submittedName>
</protein>
<comment type="caution">
    <text evidence="4">The sequence shown here is derived from an EMBL/GenBank/DDBJ whole genome shotgun (WGS) entry which is preliminary data.</text>
</comment>
<dbReference type="InterPro" id="IPR017867">
    <property type="entry name" value="Tyr_phospatase_low_mol_wt"/>
</dbReference>
<sequence length="154" mass="17319">MEPTRVLFVCLGNICRSPAGENIFRHAVKQADREDDFVIDSAGTAGWHTGKKPDSRMSATLRSRDIPVAGRARQIQLEDLIEFDLIITMDDENYTNVLKLDRSGQYHGKVRKLTSFCSEHDLSEVPDPYYGGQDGFELVADLILDAAENILLEY</sequence>
<evidence type="ECO:0000259" key="3">
    <source>
        <dbReference type="SMART" id="SM00226"/>
    </source>
</evidence>
<evidence type="ECO:0000313" key="5">
    <source>
        <dbReference type="Proteomes" id="UP001424741"/>
    </source>
</evidence>
<gene>
    <name evidence="4" type="ORF">Rhal01_00589</name>
</gene>
<dbReference type="Pfam" id="PF01451">
    <property type="entry name" value="LMWPc"/>
    <property type="match status" value="1"/>
</dbReference>
<feature type="domain" description="Phosphotyrosine protein phosphatase I" evidence="3">
    <location>
        <begin position="4"/>
        <end position="153"/>
    </location>
</feature>
<reference evidence="4 5" key="1">
    <citation type="submission" date="2024-02" db="EMBL/GenBank/DDBJ databases">
        <title>Rubritalea halochordaticola NBRC 107102.</title>
        <authorList>
            <person name="Ichikawa N."/>
            <person name="Katano-Makiyama Y."/>
            <person name="Hidaka K."/>
        </authorList>
    </citation>
    <scope>NUCLEOTIDE SEQUENCE [LARGE SCALE GENOMIC DNA]</scope>
    <source>
        <strain evidence="4 5">NBRC 107102</strain>
    </source>
</reference>
<keyword evidence="2" id="KW-0378">Hydrolase</keyword>
<dbReference type="CDD" id="cd16343">
    <property type="entry name" value="LMWPTP"/>
    <property type="match status" value="1"/>
</dbReference>
<dbReference type="PANTHER" id="PTHR47439:SF1">
    <property type="entry name" value="ACID PHOSPHATASE"/>
    <property type="match status" value="1"/>
</dbReference>
<dbReference type="SUPFAM" id="SSF52788">
    <property type="entry name" value="Phosphotyrosine protein phosphatases I"/>
    <property type="match status" value="1"/>
</dbReference>
<evidence type="ECO:0000256" key="1">
    <source>
        <dbReference type="ARBA" id="ARBA00011063"/>
    </source>
</evidence>
<keyword evidence="5" id="KW-1185">Reference proteome</keyword>
<accession>A0ABP9UW37</accession>
<organism evidence="4 5">
    <name type="scientific">Rubritalea halochordaticola</name>
    <dbReference type="NCBI Taxonomy" id="714537"/>
    <lineage>
        <taxon>Bacteria</taxon>
        <taxon>Pseudomonadati</taxon>
        <taxon>Verrucomicrobiota</taxon>
        <taxon>Verrucomicrobiia</taxon>
        <taxon>Verrucomicrobiales</taxon>
        <taxon>Rubritaleaceae</taxon>
        <taxon>Rubritalea</taxon>
    </lineage>
</organism>
<dbReference type="PANTHER" id="PTHR47439">
    <property type="entry name" value="LOW MOLECULAR WEIGHT PHOSPHOTYROSINE PROTEIN PHOSPHATASE-RELATED"/>
    <property type="match status" value="1"/>
</dbReference>
<comment type="similarity">
    <text evidence="1">Belongs to the low molecular weight phosphotyrosine protein phosphatase family.</text>
</comment>
<dbReference type="InterPro" id="IPR036196">
    <property type="entry name" value="Ptyr_pPase_sf"/>
</dbReference>
<dbReference type="PRINTS" id="PR00719">
    <property type="entry name" value="LMWPTPASE"/>
</dbReference>
<dbReference type="InterPro" id="IPR052995">
    <property type="entry name" value="LMW-PTP"/>
</dbReference>
<dbReference type="EMBL" id="BAABRL010000002">
    <property type="protein sequence ID" value="GAA5494428.1"/>
    <property type="molecule type" value="Genomic_DNA"/>
</dbReference>
<proteinExistence type="inferred from homology"/>
<name>A0ABP9UW37_9BACT</name>
<evidence type="ECO:0000256" key="2">
    <source>
        <dbReference type="ARBA" id="ARBA00022801"/>
    </source>
</evidence>
<dbReference type="InterPro" id="IPR023485">
    <property type="entry name" value="Ptyr_pPase"/>
</dbReference>
<evidence type="ECO:0000313" key="4">
    <source>
        <dbReference type="EMBL" id="GAA5494428.1"/>
    </source>
</evidence>
<dbReference type="Proteomes" id="UP001424741">
    <property type="component" value="Unassembled WGS sequence"/>
</dbReference>
<dbReference type="RefSeq" id="WP_346187403.1">
    <property type="nucleotide sequence ID" value="NZ_BAABRL010000002.1"/>
</dbReference>
<dbReference type="SMART" id="SM00226">
    <property type="entry name" value="LMWPc"/>
    <property type="match status" value="1"/>
</dbReference>